<dbReference type="OrthoDB" id="10404413at2759"/>
<feature type="region of interest" description="Disordered" evidence="1">
    <location>
        <begin position="33"/>
        <end position="64"/>
    </location>
</feature>
<feature type="compositionally biased region" description="Low complexity" evidence="1">
    <location>
        <begin position="43"/>
        <end position="61"/>
    </location>
</feature>
<dbReference type="Proteomes" id="UP000284403">
    <property type="component" value="Unassembled WGS sequence"/>
</dbReference>
<evidence type="ECO:0000256" key="1">
    <source>
        <dbReference type="SAM" id="MobiDB-lite"/>
    </source>
</evidence>
<proteinExistence type="predicted"/>
<organism evidence="2 3">
    <name type="scientific">Trypanosoma conorhini</name>
    <dbReference type="NCBI Taxonomy" id="83891"/>
    <lineage>
        <taxon>Eukaryota</taxon>
        <taxon>Discoba</taxon>
        <taxon>Euglenozoa</taxon>
        <taxon>Kinetoplastea</taxon>
        <taxon>Metakinetoplastina</taxon>
        <taxon>Trypanosomatida</taxon>
        <taxon>Trypanosomatidae</taxon>
        <taxon>Trypanosoma</taxon>
    </lineage>
</organism>
<evidence type="ECO:0000313" key="2">
    <source>
        <dbReference type="EMBL" id="RNF12406.1"/>
    </source>
</evidence>
<sequence length="104" mass="11505">MASELRQRLHVIADYLDEGEALFNEVFAHQHGVDAAPRQASHPSTESAFSASPPTSPATAPRELQMSPEVQHALRTGREVHERVRHVLQEAARNPAFTLATLRC</sequence>
<accession>A0A3R7N3W1</accession>
<gene>
    <name evidence="2" type="ORF">Tco025E_06460</name>
</gene>
<comment type="caution">
    <text evidence="2">The sequence shown here is derived from an EMBL/GenBank/DDBJ whole genome shotgun (WGS) entry which is preliminary data.</text>
</comment>
<keyword evidence="3" id="KW-1185">Reference proteome</keyword>
<dbReference type="AlphaFoldDB" id="A0A3R7N3W1"/>
<reference evidence="2 3" key="1">
    <citation type="journal article" date="2018" name="BMC Genomics">
        <title>Genomic comparison of Trypanosoma conorhini and Trypanosoma rangeli to Trypanosoma cruzi strains of high and low virulence.</title>
        <authorList>
            <person name="Bradwell K.R."/>
            <person name="Koparde V.N."/>
            <person name="Matveyev A.V."/>
            <person name="Serrano M.G."/>
            <person name="Alves J.M."/>
            <person name="Parikh H."/>
            <person name="Huang B."/>
            <person name="Lee V."/>
            <person name="Espinosa-Alvarez O."/>
            <person name="Ortiz P.A."/>
            <person name="Costa-Martins A.G."/>
            <person name="Teixeira M.M."/>
            <person name="Buck G.A."/>
        </authorList>
    </citation>
    <scope>NUCLEOTIDE SEQUENCE [LARGE SCALE GENOMIC DNA]</scope>
    <source>
        <strain evidence="2 3">025E</strain>
    </source>
</reference>
<name>A0A3R7N3W1_9TRYP</name>
<evidence type="ECO:0000313" key="3">
    <source>
        <dbReference type="Proteomes" id="UP000284403"/>
    </source>
</evidence>
<dbReference type="EMBL" id="MKKU01000439">
    <property type="protein sequence ID" value="RNF12406.1"/>
    <property type="molecule type" value="Genomic_DNA"/>
</dbReference>
<protein>
    <submittedName>
        <fullName evidence="2">Uncharacterized protein</fullName>
    </submittedName>
</protein>
<dbReference type="RefSeq" id="XP_029226550.1">
    <property type="nucleotide sequence ID" value="XM_029373337.1"/>
</dbReference>
<dbReference type="GeneID" id="40320071"/>